<dbReference type="InterPro" id="IPR000719">
    <property type="entry name" value="Prot_kinase_dom"/>
</dbReference>
<dbReference type="SMART" id="SM00220">
    <property type="entry name" value="S_TKc"/>
    <property type="match status" value="1"/>
</dbReference>
<dbReference type="EMBL" id="MN740749">
    <property type="protein sequence ID" value="QHU10076.1"/>
    <property type="molecule type" value="Genomic_DNA"/>
</dbReference>
<sequence length="353" mass="41176">MELQDFTKNAGDFAEVGRELYGDELLLNNIIANKYIVQQEIGRGKFGIVYKGEHVKHRTRVAIKMESNKSPYNTIKYEATILNYLYHNGCRAIPSVLWYGIHKDYKCLTMNYYDQTIEQYLKSVMTKCASSPIYYLKQVIKLVVNMVAILGQIHNHQIIHRDIKPENFMIANGELHLIDFGIASSVSNLEEINTEPNRDTIIGSPKYISYFIHQGYEPMYRDDLISVGYCFLYFVMGSLPWSNIVISENNTQQVYQEIHILHEKNQLRKKQKGWANIENIFNKLMKKYVIDNTPKYANIDEHPEALLSGNNKKINDNAQVFANIFEYFTLCYSLQLDEKPFYEELCEVLQKNL</sequence>
<dbReference type="Pfam" id="PF00069">
    <property type="entry name" value="Pkinase"/>
    <property type="match status" value="1"/>
</dbReference>
<organism evidence="5">
    <name type="scientific">viral metagenome</name>
    <dbReference type="NCBI Taxonomy" id="1070528"/>
    <lineage>
        <taxon>unclassified sequences</taxon>
        <taxon>metagenomes</taxon>
        <taxon>organismal metagenomes</taxon>
    </lineage>
</organism>
<dbReference type="PROSITE" id="PS00108">
    <property type="entry name" value="PROTEIN_KINASE_ST"/>
    <property type="match status" value="1"/>
</dbReference>
<evidence type="ECO:0000259" key="4">
    <source>
        <dbReference type="PROSITE" id="PS50011"/>
    </source>
</evidence>
<dbReference type="GO" id="GO:0005524">
    <property type="term" value="F:ATP binding"/>
    <property type="evidence" value="ECO:0007669"/>
    <property type="project" value="UniProtKB-KW"/>
</dbReference>
<dbReference type="InterPro" id="IPR011009">
    <property type="entry name" value="Kinase-like_dom_sf"/>
</dbReference>
<evidence type="ECO:0000256" key="2">
    <source>
        <dbReference type="ARBA" id="ARBA00022741"/>
    </source>
</evidence>
<dbReference type="InterPro" id="IPR017441">
    <property type="entry name" value="Protein_kinase_ATP_BS"/>
</dbReference>
<evidence type="ECO:0000256" key="1">
    <source>
        <dbReference type="ARBA" id="ARBA00012513"/>
    </source>
</evidence>
<evidence type="ECO:0000256" key="3">
    <source>
        <dbReference type="ARBA" id="ARBA00022840"/>
    </source>
</evidence>
<keyword evidence="3" id="KW-0067">ATP-binding</keyword>
<dbReference type="PROSITE" id="PS50011">
    <property type="entry name" value="PROTEIN_KINASE_DOM"/>
    <property type="match status" value="1"/>
</dbReference>
<dbReference type="PANTHER" id="PTHR11909">
    <property type="entry name" value="CASEIN KINASE-RELATED"/>
    <property type="match status" value="1"/>
</dbReference>
<dbReference type="Gene3D" id="1.10.510.10">
    <property type="entry name" value="Transferase(Phosphotransferase) domain 1"/>
    <property type="match status" value="1"/>
</dbReference>
<name>A0A6C0JZ31_9ZZZZ</name>
<dbReference type="AlphaFoldDB" id="A0A6C0JZ31"/>
<dbReference type="InterPro" id="IPR008271">
    <property type="entry name" value="Ser/Thr_kinase_AS"/>
</dbReference>
<evidence type="ECO:0000313" key="5">
    <source>
        <dbReference type="EMBL" id="QHU10076.1"/>
    </source>
</evidence>
<dbReference type="SUPFAM" id="SSF56112">
    <property type="entry name" value="Protein kinase-like (PK-like)"/>
    <property type="match status" value="1"/>
</dbReference>
<protein>
    <recommendedName>
        <fullName evidence="1">non-specific serine/threonine protein kinase</fullName>
        <ecNumber evidence="1">2.7.11.1</ecNumber>
    </recommendedName>
</protein>
<feature type="domain" description="Protein kinase" evidence="4">
    <location>
        <begin position="35"/>
        <end position="353"/>
    </location>
</feature>
<reference evidence="5" key="1">
    <citation type="journal article" date="2020" name="Nature">
        <title>Giant virus diversity and host interactions through global metagenomics.</title>
        <authorList>
            <person name="Schulz F."/>
            <person name="Roux S."/>
            <person name="Paez-Espino D."/>
            <person name="Jungbluth S."/>
            <person name="Walsh D.A."/>
            <person name="Denef V.J."/>
            <person name="McMahon K.D."/>
            <person name="Konstantinidis K.T."/>
            <person name="Eloe-Fadrosh E.A."/>
            <person name="Kyrpides N.C."/>
            <person name="Woyke T."/>
        </authorList>
    </citation>
    <scope>NUCLEOTIDE SEQUENCE</scope>
    <source>
        <strain evidence="5">GVMAG-S-1101164-67</strain>
    </source>
</reference>
<dbReference type="Gene3D" id="3.30.200.20">
    <property type="entry name" value="Phosphorylase Kinase, domain 1"/>
    <property type="match status" value="1"/>
</dbReference>
<dbReference type="EC" id="2.7.11.1" evidence="1"/>
<dbReference type="GO" id="GO:0004674">
    <property type="term" value="F:protein serine/threonine kinase activity"/>
    <property type="evidence" value="ECO:0007669"/>
    <property type="project" value="UniProtKB-EC"/>
</dbReference>
<accession>A0A6C0JZ31</accession>
<keyword evidence="2" id="KW-0547">Nucleotide-binding</keyword>
<dbReference type="InterPro" id="IPR050235">
    <property type="entry name" value="CK1_Ser-Thr_kinase"/>
</dbReference>
<proteinExistence type="predicted"/>
<dbReference type="PROSITE" id="PS00107">
    <property type="entry name" value="PROTEIN_KINASE_ATP"/>
    <property type="match status" value="1"/>
</dbReference>